<name>A0AA88E292_FICCA</name>
<dbReference type="PANTHER" id="PTHR33018">
    <property type="entry name" value="OS10G0338966 PROTEIN-RELATED"/>
    <property type="match status" value="1"/>
</dbReference>
<gene>
    <name evidence="2" type="ORF">TIFTF001_034147</name>
</gene>
<feature type="region of interest" description="Disordered" evidence="1">
    <location>
        <begin position="1"/>
        <end position="32"/>
    </location>
</feature>
<dbReference type="Proteomes" id="UP001187192">
    <property type="component" value="Unassembled WGS sequence"/>
</dbReference>
<keyword evidence="3" id="KW-1185">Reference proteome</keyword>
<proteinExistence type="predicted"/>
<evidence type="ECO:0000313" key="3">
    <source>
        <dbReference type="Proteomes" id="UP001187192"/>
    </source>
</evidence>
<protein>
    <recommendedName>
        <fullName evidence="4">Transposase</fullName>
    </recommendedName>
</protein>
<evidence type="ECO:0000256" key="1">
    <source>
        <dbReference type="SAM" id="MobiDB-lite"/>
    </source>
</evidence>
<feature type="compositionally biased region" description="Basic and acidic residues" evidence="1">
    <location>
        <begin position="168"/>
        <end position="179"/>
    </location>
</feature>
<evidence type="ECO:0008006" key="4">
    <source>
        <dbReference type="Google" id="ProtNLM"/>
    </source>
</evidence>
<dbReference type="AlphaFoldDB" id="A0AA88E292"/>
<comment type="caution">
    <text evidence="2">The sequence shown here is derived from an EMBL/GenBank/DDBJ whole genome shotgun (WGS) entry which is preliminary data.</text>
</comment>
<reference evidence="2" key="1">
    <citation type="submission" date="2023-07" db="EMBL/GenBank/DDBJ databases">
        <title>draft genome sequence of fig (Ficus carica).</title>
        <authorList>
            <person name="Takahashi T."/>
            <person name="Nishimura K."/>
        </authorList>
    </citation>
    <scope>NUCLEOTIDE SEQUENCE</scope>
</reference>
<evidence type="ECO:0000313" key="2">
    <source>
        <dbReference type="EMBL" id="GMN65080.1"/>
    </source>
</evidence>
<organism evidence="2 3">
    <name type="scientific">Ficus carica</name>
    <name type="common">Common fig</name>
    <dbReference type="NCBI Taxonomy" id="3494"/>
    <lineage>
        <taxon>Eukaryota</taxon>
        <taxon>Viridiplantae</taxon>
        <taxon>Streptophyta</taxon>
        <taxon>Embryophyta</taxon>
        <taxon>Tracheophyta</taxon>
        <taxon>Spermatophyta</taxon>
        <taxon>Magnoliopsida</taxon>
        <taxon>eudicotyledons</taxon>
        <taxon>Gunneridae</taxon>
        <taxon>Pentapetalae</taxon>
        <taxon>rosids</taxon>
        <taxon>fabids</taxon>
        <taxon>Rosales</taxon>
        <taxon>Moraceae</taxon>
        <taxon>Ficeae</taxon>
        <taxon>Ficus</taxon>
    </lineage>
</organism>
<accession>A0AA88E292</accession>
<sequence length="256" mass="29800">MSQDHEEECSTQTQVGKQRRTNSPRFNLDEDGKRRATLMTRVHQVRTRGQRIEVSFDVKGQPLGKAGDELQSWIGVLAQEHIPIWISDFRSADLAPRKEIVWMEVVTSFTVDVSFKKQVLKSCGESAKGFRYDLYQAFVRDHIDEENVWQRPQKVRKKSKYGSTGGRDGYRKRDQAHFEKTGKYAKRHERWLDMRVKPDRQFKKDEFKNIAETIEDFTRQETQGSFESVGTEDILTKALGNAEHSGRIRGQSKFVK</sequence>
<dbReference type="EMBL" id="BTGU01000210">
    <property type="protein sequence ID" value="GMN65080.1"/>
    <property type="molecule type" value="Genomic_DNA"/>
</dbReference>
<dbReference type="PANTHER" id="PTHR33018:SF34">
    <property type="entry name" value="OS02G0472350 PROTEIN"/>
    <property type="match status" value="1"/>
</dbReference>
<feature type="region of interest" description="Disordered" evidence="1">
    <location>
        <begin position="154"/>
        <end position="179"/>
    </location>
</feature>